<gene>
    <name evidence="2" type="ORF">FPZ44_11030</name>
</gene>
<dbReference type="PROSITE" id="PS50011">
    <property type="entry name" value="PROTEIN_KINASE_DOM"/>
    <property type="match status" value="1"/>
</dbReference>
<keyword evidence="2" id="KW-0723">Serine/threonine-protein kinase</keyword>
<evidence type="ECO:0000313" key="3">
    <source>
        <dbReference type="Proteomes" id="UP000318102"/>
    </source>
</evidence>
<evidence type="ECO:0000259" key="1">
    <source>
        <dbReference type="PROSITE" id="PS50011"/>
    </source>
</evidence>
<comment type="caution">
    <text evidence="2">The sequence shown here is derived from an EMBL/GenBank/DDBJ whole genome shotgun (WGS) entry which is preliminary data.</text>
</comment>
<dbReference type="OrthoDB" id="334783at2"/>
<dbReference type="InterPro" id="IPR011009">
    <property type="entry name" value="Kinase-like_dom_sf"/>
</dbReference>
<protein>
    <submittedName>
        <fullName evidence="2">Serine/threonine protein kinase</fullName>
    </submittedName>
</protein>
<dbReference type="Proteomes" id="UP000318102">
    <property type="component" value="Unassembled WGS sequence"/>
</dbReference>
<sequence>MGNNLVTVTLDEVEFQLQNEHDFGWLSKLGRVFKVFDKQDSGNISFGVERNGEKIFVKYAGAQTEHYSGITDTAVASLKAAIHLYEKLRHPTLIRLIDHFEVGSGYAAIFEWVEGESLHPHWAFPPPAKYTHPDSPCYRFKQLPVETRLASLERIFDFHVHVEASGYVAVDFYDGSLLYNFTTNEMKICDIDYYQKKPLINKMGKFYGSKRFMSPEEFTLGAPIDERTNVFTMGAMAFALLGGELDRSFSKWDAGKLLHEVAVRAVNEDRELRFASVAAFKAAWDHAIKYVD</sequence>
<keyword evidence="3" id="KW-1185">Reference proteome</keyword>
<evidence type="ECO:0000313" key="2">
    <source>
        <dbReference type="EMBL" id="TVX93538.1"/>
    </source>
</evidence>
<dbReference type="Gene3D" id="1.10.510.10">
    <property type="entry name" value="Transferase(Phosphotransferase) domain 1"/>
    <property type="match status" value="1"/>
</dbReference>
<keyword evidence="2" id="KW-0808">Transferase</keyword>
<reference evidence="2 3" key="1">
    <citation type="submission" date="2019-07" db="EMBL/GenBank/DDBJ databases">
        <authorList>
            <person name="Kim J."/>
        </authorList>
    </citation>
    <scope>NUCLEOTIDE SEQUENCE [LARGE SCALE GENOMIC DNA]</scope>
    <source>
        <strain evidence="2 3">N4</strain>
    </source>
</reference>
<dbReference type="AlphaFoldDB" id="A0A559J0X2"/>
<proteinExistence type="predicted"/>
<dbReference type="SUPFAM" id="SSF56112">
    <property type="entry name" value="Protein kinase-like (PK-like)"/>
    <property type="match status" value="1"/>
</dbReference>
<dbReference type="RefSeq" id="WP_144990114.1">
    <property type="nucleotide sequence ID" value="NZ_VNJK01000001.1"/>
</dbReference>
<dbReference type="InterPro" id="IPR000719">
    <property type="entry name" value="Prot_kinase_dom"/>
</dbReference>
<organism evidence="2 3">
    <name type="scientific">Paenibacillus agilis</name>
    <dbReference type="NCBI Taxonomy" id="3020863"/>
    <lineage>
        <taxon>Bacteria</taxon>
        <taxon>Bacillati</taxon>
        <taxon>Bacillota</taxon>
        <taxon>Bacilli</taxon>
        <taxon>Bacillales</taxon>
        <taxon>Paenibacillaceae</taxon>
        <taxon>Paenibacillus</taxon>
    </lineage>
</organism>
<name>A0A559J0X2_9BACL</name>
<accession>A0A559J0X2</accession>
<keyword evidence="2" id="KW-0418">Kinase</keyword>
<dbReference type="EMBL" id="VNJK01000001">
    <property type="protein sequence ID" value="TVX93538.1"/>
    <property type="molecule type" value="Genomic_DNA"/>
</dbReference>
<dbReference type="GO" id="GO:0004674">
    <property type="term" value="F:protein serine/threonine kinase activity"/>
    <property type="evidence" value="ECO:0007669"/>
    <property type="project" value="UniProtKB-KW"/>
</dbReference>
<dbReference type="GO" id="GO:0005524">
    <property type="term" value="F:ATP binding"/>
    <property type="evidence" value="ECO:0007669"/>
    <property type="project" value="InterPro"/>
</dbReference>
<feature type="domain" description="Protein kinase" evidence="1">
    <location>
        <begin position="18"/>
        <end position="292"/>
    </location>
</feature>